<dbReference type="EMBL" id="KQ417977">
    <property type="protein sequence ID" value="KOF89456.1"/>
    <property type="molecule type" value="Genomic_DNA"/>
</dbReference>
<dbReference type="InterPro" id="IPR002035">
    <property type="entry name" value="VWF_A"/>
</dbReference>
<evidence type="ECO:0000259" key="1">
    <source>
        <dbReference type="PROSITE" id="PS50234"/>
    </source>
</evidence>
<organism evidence="2">
    <name type="scientific">Octopus bimaculoides</name>
    <name type="common">California two-spotted octopus</name>
    <dbReference type="NCBI Taxonomy" id="37653"/>
    <lineage>
        <taxon>Eukaryota</taxon>
        <taxon>Metazoa</taxon>
        <taxon>Spiralia</taxon>
        <taxon>Lophotrochozoa</taxon>
        <taxon>Mollusca</taxon>
        <taxon>Cephalopoda</taxon>
        <taxon>Coleoidea</taxon>
        <taxon>Octopodiformes</taxon>
        <taxon>Octopoda</taxon>
        <taxon>Incirrata</taxon>
        <taxon>Octopodidae</taxon>
        <taxon>Octopus</taxon>
    </lineage>
</organism>
<dbReference type="Gene3D" id="3.40.50.410">
    <property type="entry name" value="von Willebrand factor, type A domain"/>
    <property type="match status" value="1"/>
</dbReference>
<dbReference type="PANTHER" id="PTHR24020">
    <property type="entry name" value="COLLAGEN ALPHA"/>
    <property type="match status" value="1"/>
</dbReference>
<name>A0A0L8HJQ0_OCTBM</name>
<dbReference type="InterPro" id="IPR036465">
    <property type="entry name" value="vWFA_dom_sf"/>
</dbReference>
<dbReference type="InterPro" id="IPR050525">
    <property type="entry name" value="ECM_Assembly_Org"/>
</dbReference>
<feature type="domain" description="VWFA" evidence="1">
    <location>
        <begin position="119"/>
        <end position="294"/>
    </location>
</feature>
<dbReference type="SMART" id="SM00327">
    <property type="entry name" value="VWA"/>
    <property type="match status" value="1"/>
</dbReference>
<dbReference type="Pfam" id="PF00092">
    <property type="entry name" value="VWA"/>
    <property type="match status" value="1"/>
</dbReference>
<dbReference type="OrthoDB" id="6162249at2759"/>
<dbReference type="CDD" id="cd01450">
    <property type="entry name" value="vWFA_subfamily_ECM"/>
    <property type="match status" value="1"/>
</dbReference>
<proteinExistence type="predicted"/>
<dbReference type="STRING" id="37653.A0A0L8HJQ0"/>
<dbReference type="SUPFAM" id="SSF53300">
    <property type="entry name" value="vWA-like"/>
    <property type="match status" value="1"/>
</dbReference>
<protein>
    <recommendedName>
        <fullName evidence="1">VWFA domain-containing protein</fullName>
    </recommendedName>
</protein>
<sequence>MAKENGALDIDATLKLNSKPYEPFKTSNSIELYIHVESTERHQTFANELQQEDVVHPPTKPSSTKLSVPVIELRPCCGTALYSLNKSLLLLILKSGIYYIGNFCRTANLHRRCEGRPAEIVYIIDDSRSIHPNDFLTQIDFVVDVTRTFPIGPDNVRIGAVTFGDKIIKSNTFPLTKYTDEASLLTGLSNIKFSPEDGGSTQTAKAIMYARKSVFNDSRDGVAKIAIILTDGESTEKHKTLAEATLAKSLGINIIAIGVGPKIDADELEAIASNHESVFTVNSFNALQQIKIKLGMKACEACDKDIDVNFVFDSAMLGDQSTKDVIHFIESSISEKDLDKNNIRFGAVSGPCEKVYGK</sequence>
<evidence type="ECO:0000313" key="2">
    <source>
        <dbReference type="EMBL" id="KOF89456.1"/>
    </source>
</evidence>
<dbReference type="PROSITE" id="PS50234">
    <property type="entry name" value="VWFA"/>
    <property type="match status" value="1"/>
</dbReference>
<accession>A0A0L8HJQ0</accession>
<reference evidence="2" key="1">
    <citation type="submission" date="2015-07" db="EMBL/GenBank/DDBJ databases">
        <title>MeaNS - Measles Nucleotide Surveillance Program.</title>
        <authorList>
            <person name="Tran T."/>
            <person name="Druce J."/>
        </authorList>
    </citation>
    <scope>NUCLEOTIDE SEQUENCE</scope>
    <source>
        <strain evidence="2">UCB-OBI-ISO-001</strain>
        <tissue evidence="2">Gonad</tissue>
    </source>
</reference>
<dbReference type="AlphaFoldDB" id="A0A0L8HJQ0"/>
<dbReference type="PANTHER" id="PTHR24020:SF84">
    <property type="entry name" value="VWFA DOMAIN-CONTAINING PROTEIN"/>
    <property type="match status" value="1"/>
</dbReference>
<gene>
    <name evidence="2" type="ORF">OCBIM_22013060mg</name>
</gene>
<dbReference type="PRINTS" id="PR00453">
    <property type="entry name" value="VWFADOMAIN"/>
</dbReference>